<dbReference type="InterPro" id="IPR006527">
    <property type="entry name" value="F-box-assoc_dom_typ1"/>
</dbReference>
<dbReference type="EMBL" id="LK032470">
    <property type="protein sequence ID" value="CDY40428.1"/>
    <property type="molecule type" value="Genomic_DNA"/>
</dbReference>
<reference evidence="2" key="3">
    <citation type="submission" date="2021-01" db="EMBL/GenBank/DDBJ databases">
        <authorList>
            <consortium name="Genoscope - CEA"/>
            <person name="William W."/>
        </authorList>
    </citation>
    <scope>NUCLEOTIDE SEQUENCE</scope>
</reference>
<dbReference type="EMBL" id="HG994358">
    <property type="protein sequence ID" value="CAF2291837.1"/>
    <property type="molecule type" value="Genomic_DNA"/>
</dbReference>
<dbReference type="InterPro" id="IPR036047">
    <property type="entry name" value="F-box-like_dom_sf"/>
</dbReference>
<reference evidence="3" key="2">
    <citation type="submission" date="2014-06" db="EMBL/GenBank/DDBJ databases">
        <authorList>
            <person name="Genoscope - CEA"/>
        </authorList>
    </citation>
    <scope>NUCLEOTIDE SEQUENCE</scope>
</reference>
<evidence type="ECO:0000313" key="2">
    <source>
        <dbReference type="EMBL" id="CAF2291837.1"/>
    </source>
</evidence>
<dbReference type="OMA" id="PKIAVCE"/>
<dbReference type="Pfam" id="PF00646">
    <property type="entry name" value="F-box"/>
    <property type="match status" value="1"/>
</dbReference>
<dbReference type="SMART" id="SM00256">
    <property type="entry name" value="FBOX"/>
    <property type="match status" value="1"/>
</dbReference>
<dbReference type="PANTHER" id="PTHR47993:SF173">
    <property type="entry name" value="F-BOX DOMAIN-CONTAINING PROTEIN"/>
    <property type="match status" value="1"/>
</dbReference>
<dbReference type="PANTHER" id="PTHR47993">
    <property type="entry name" value="OS09G0372900 PROTEIN-RELATED"/>
    <property type="match status" value="1"/>
</dbReference>
<dbReference type="NCBIfam" id="TIGR01640">
    <property type="entry name" value="F_box_assoc_1"/>
    <property type="match status" value="1"/>
</dbReference>
<feature type="domain" description="F-box" evidence="1">
    <location>
        <begin position="12"/>
        <end position="58"/>
    </location>
</feature>
<dbReference type="Proteomes" id="UP001295469">
    <property type="component" value="Chromosome A04"/>
</dbReference>
<accession>A0A078HUI3</accession>
<gene>
    <name evidence="3" type="primary">BnaA04g20890D</name>
    <name evidence="2" type="ORF">DARMORV10_A04P27360.1</name>
    <name evidence="3" type="ORF">GSBRNA2T00069641001</name>
</gene>
<keyword evidence="4" id="KW-1185">Reference proteome</keyword>
<dbReference type="Pfam" id="PF07734">
    <property type="entry name" value="FBA_1"/>
    <property type="match status" value="1"/>
</dbReference>
<proteinExistence type="predicted"/>
<dbReference type="CDD" id="cd22157">
    <property type="entry name" value="F-box_AtFBW1-like"/>
    <property type="match status" value="1"/>
</dbReference>
<protein>
    <submittedName>
        <fullName evidence="2">(rape) hypothetical protein</fullName>
    </submittedName>
    <submittedName>
        <fullName evidence="3">BnaA04g20890D protein</fullName>
    </submittedName>
</protein>
<organism evidence="3 4">
    <name type="scientific">Brassica napus</name>
    <name type="common">Rape</name>
    <dbReference type="NCBI Taxonomy" id="3708"/>
    <lineage>
        <taxon>Eukaryota</taxon>
        <taxon>Viridiplantae</taxon>
        <taxon>Streptophyta</taxon>
        <taxon>Embryophyta</taxon>
        <taxon>Tracheophyta</taxon>
        <taxon>Spermatophyta</taxon>
        <taxon>Magnoliopsida</taxon>
        <taxon>eudicotyledons</taxon>
        <taxon>Gunneridae</taxon>
        <taxon>Pentapetalae</taxon>
        <taxon>rosids</taxon>
        <taxon>malvids</taxon>
        <taxon>Brassicales</taxon>
        <taxon>Brassicaceae</taxon>
        <taxon>Brassiceae</taxon>
        <taxon>Brassica</taxon>
    </lineage>
</organism>
<dbReference type="InterPro" id="IPR050233">
    <property type="entry name" value="A_thaliana_F-box"/>
</dbReference>
<dbReference type="Gramene" id="CDY40428">
    <property type="protein sequence ID" value="CDY40428"/>
    <property type="gene ID" value="GSBRNA2T00069641001"/>
</dbReference>
<dbReference type="KEGG" id="bna:106371896"/>
<dbReference type="Gene3D" id="1.20.1280.50">
    <property type="match status" value="1"/>
</dbReference>
<evidence type="ECO:0000313" key="4">
    <source>
        <dbReference type="Proteomes" id="UP000028999"/>
    </source>
</evidence>
<sequence>MDSTKKTEDIAAHEKKHLPWELIEEILSRVSPISLVRFKTVCKRWNAILDDKTFINNHKDTFGFILKSKSKIYSVSIDPKIVVRELITLDVPGLESQKPKFWIDYDEFMICHTDKGTAVWNPWLKQISTWIRHPRFEFVGICYDRSNWTSIWGNYNVWIIHDFAFVAWKHVTSGDCDERKIQLKTMHSEIGGSLNGSLFWIAYRDETDPLYCLCRFDFYKERFYTFCDLPCGMTHPRDALVVRFFKGDRFLVLKQCHVTKKIEIWVTKNKVDVEDGRDVVWVSFMTFSIPNFPSLVQAEPYSHQQPSYYIDDKRLVMCSCDENGQAWIYVLGENKLISIVQLDSVVDPWPSHCTYFPSLVPVPREKKMKQNYKFNFI</sequence>
<dbReference type="OrthoDB" id="1022060at2759"/>
<reference evidence="3 4" key="1">
    <citation type="journal article" date="2014" name="Science">
        <title>Plant genetics. Early allopolyploid evolution in the post-Neolithic Brassica napus oilseed genome.</title>
        <authorList>
            <person name="Chalhoub B."/>
            <person name="Denoeud F."/>
            <person name="Liu S."/>
            <person name="Parkin I.A."/>
            <person name="Tang H."/>
            <person name="Wang X."/>
            <person name="Chiquet J."/>
            <person name="Belcram H."/>
            <person name="Tong C."/>
            <person name="Samans B."/>
            <person name="Correa M."/>
            <person name="Da Silva C."/>
            <person name="Just J."/>
            <person name="Falentin C."/>
            <person name="Koh C.S."/>
            <person name="Le Clainche I."/>
            <person name="Bernard M."/>
            <person name="Bento P."/>
            <person name="Noel B."/>
            <person name="Labadie K."/>
            <person name="Alberti A."/>
            <person name="Charles M."/>
            <person name="Arnaud D."/>
            <person name="Guo H."/>
            <person name="Daviaud C."/>
            <person name="Alamery S."/>
            <person name="Jabbari K."/>
            <person name="Zhao M."/>
            <person name="Edger P.P."/>
            <person name="Chelaifa H."/>
            <person name="Tack D."/>
            <person name="Lassalle G."/>
            <person name="Mestiri I."/>
            <person name="Schnel N."/>
            <person name="Le Paslier M.C."/>
            <person name="Fan G."/>
            <person name="Renault V."/>
            <person name="Bayer P.E."/>
            <person name="Golicz A.A."/>
            <person name="Manoli S."/>
            <person name="Lee T.H."/>
            <person name="Thi V.H."/>
            <person name="Chalabi S."/>
            <person name="Hu Q."/>
            <person name="Fan C."/>
            <person name="Tollenaere R."/>
            <person name="Lu Y."/>
            <person name="Battail C."/>
            <person name="Shen J."/>
            <person name="Sidebottom C.H."/>
            <person name="Wang X."/>
            <person name="Canaguier A."/>
            <person name="Chauveau A."/>
            <person name="Berard A."/>
            <person name="Deniot G."/>
            <person name="Guan M."/>
            <person name="Liu Z."/>
            <person name="Sun F."/>
            <person name="Lim Y.P."/>
            <person name="Lyons E."/>
            <person name="Town C.D."/>
            <person name="Bancroft I."/>
            <person name="Wang X."/>
            <person name="Meng J."/>
            <person name="Ma J."/>
            <person name="Pires J.C."/>
            <person name="King G.J."/>
            <person name="Brunel D."/>
            <person name="Delourme R."/>
            <person name="Renard M."/>
            <person name="Aury J.M."/>
            <person name="Adams K.L."/>
            <person name="Batley J."/>
            <person name="Snowdon R.J."/>
            <person name="Tost J."/>
            <person name="Edwards D."/>
            <person name="Zhou Y."/>
            <person name="Hua W."/>
            <person name="Sharpe A.G."/>
            <person name="Paterson A.H."/>
            <person name="Guan C."/>
            <person name="Wincker P."/>
        </authorList>
    </citation>
    <scope>NUCLEOTIDE SEQUENCE [LARGE SCALE GENOMIC DNA]</scope>
    <source>
        <strain evidence="4">cv. Darmor-bzh</strain>
    </source>
</reference>
<dbReference type="InterPro" id="IPR017451">
    <property type="entry name" value="F-box-assoc_interact_dom"/>
</dbReference>
<dbReference type="InterPro" id="IPR001810">
    <property type="entry name" value="F-box_dom"/>
</dbReference>
<dbReference type="AlphaFoldDB" id="A0A078HUI3"/>
<evidence type="ECO:0000259" key="1">
    <source>
        <dbReference type="PROSITE" id="PS50181"/>
    </source>
</evidence>
<dbReference type="Proteomes" id="UP000028999">
    <property type="component" value="Unassembled WGS sequence"/>
</dbReference>
<dbReference type="PaxDb" id="3708-A0A078HUI3"/>
<evidence type="ECO:0000313" key="3">
    <source>
        <dbReference type="EMBL" id="CDY40428.1"/>
    </source>
</evidence>
<name>A0A078HUI3_BRANA</name>
<dbReference type="SUPFAM" id="SSF81383">
    <property type="entry name" value="F-box domain"/>
    <property type="match status" value="1"/>
</dbReference>
<dbReference type="PROSITE" id="PS50181">
    <property type="entry name" value="FBOX"/>
    <property type="match status" value="1"/>
</dbReference>